<dbReference type="Pfam" id="PF06094">
    <property type="entry name" value="GGACT"/>
    <property type="match status" value="1"/>
</dbReference>
<dbReference type="CDD" id="cd06661">
    <property type="entry name" value="GGCT_like"/>
    <property type="match status" value="1"/>
</dbReference>
<dbReference type="Gene3D" id="3.10.490.10">
    <property type="entry name" value="Gamma-glutamyl cyclotransferase-like"/>
    <property type="match status" value="1"/>
</dbReference>
<organism evidence="5 6">
    <name type="scientific">Phaeovulum vinaykumarii</name>
    <dbReference type="NCBI Taxonomy" id="407234"/>
    <lineage>
        <taxon>Bacteria</taxon>
        <taxon>Pseudomonadati</taxon>
        <taxon>Pseudomonadota</taxon>
        <taxon>Alphaproteobacteria</taxon>
        <taxon>Rhodobacterales</taxon>
        <taxon>Paracoccaceae</taxon>
        <taxon>Phaeovulum</taxon>
    </lineage>
</organism>
<dbReference type="SUPFAM" id="SSF110857">
    <property type="entry name" value="Gamma-glutamyl cyclotransferase-like"/>
    <property type="match status" value="1"/>
</dbReference>
<evidence type="ECO:0000256" key="2">
    <source>
        <dbReference type="PIRSR" id="PIRSR617939-1"/>
    </source>
</evidence>
<evidence type="ECO:0000313" key="5">
    <source>
        <dbReference type="EMBL" id="SIS65227.1"/>
    </source>
</evidence>
<gene>
    <name evidence="5" type="ORF">SAMN05421795_102179</name>
</gene>
<keyword evidence="5" id="KW-0808">Transferase</keyword>
<proteinExistence type="predicted"/>
<feature type="binding site" evidence="3">
    <location>
        <begin position="5"/>
        <end position="10"/>
    </location>
    <ligand>
        <name>substrate</name>
    </ligand>
</feature>
<dbReference type="AlphaFoldDB" id="A0A1N7KUK7"/>
<protein>
    <submittedName>
        <fullName evidence="5">Uncharacterized conserved protein YtfP, gamma-glutamylcyclotransferase (GGCT)/AIG2-like family</fullName>
    </submittedName>
</protein>
<dbReference type="GO" id="GO:0003839">
    <property type="term" value="F:gamma-glutamylcyclotransferase activity"/>
    <property type="evidence" value="ECO:0007669"/>
    <property type="project" value="InterPro"/>
</dbReference>
<dbReference type="InterPro" id="IPR013024">
    <property type="entry name" value="GGCT-like"/>
</dbReference>
<dbReference type="Proteomes" id="UP000186098">
    <property type="component" value="Unassembled WGS sequence"/>
</dbReference>
<dbReference type="InterPro" id="IPR017939">
    <property type="entry name" value="G-Glutamylcylcotransferase"/>
</dbReference>
<accession>A0A1N7KUK7</accession>
<evidence type="ECO:0000313" key="6">
    <source>
        <dbReference type="Proteomes" id="UP000186098"/>
    </source>
</evidence>
<dbReference type="InterPro" id="IPR036568">
    <property type="entry name" value="GGCT-like_sf"/>
</dbReference>
<dbReference type="OrthoDB" id="141582at2"/>
<evidence type="ECO:0000256" key="3">
    <source>
        <dbReference type="PIRSR" id="PIRSR617939-2"/>
    </source>
</evidence>
<dbReference type="EMBL" id="FTOM01000002">
    <property type="protein sequence ID" value="SIS65227.1"/>
    <property type="molecule type" value="Genomic_DNA"/>
</dbReference>
<dbReference type="STRING" id="407234.SAMN05421795_102179"/>
<dbReference type="InterPro" id="IPR009288">
    <property type="entry name" value="AIG2-like_dom"/>
</dbReference>
<feature type="domain" description="Gamma-glutamylcyclotransferase AIG2-like" evidence="4">
    <location>
        <begin position="5"/>
        <end position="108"/>
    </location>
</feature>
<feature type="active site" description="Proton acceptor" evidence="2">
    <location>
        <position position="78"/>
    </location>
</feature>
<dbReference type="RefSeq" id="WP_076363887.1">
    <property type="nucleotide sequence ID" value="NZ_FTOM01000002.1"/>
</dbReference>
<name>A0A1N7KUK7_9RHOB</name>
<evidence type="ECO:0000259" key="4">
    <source>
        <dbReference type="Pfam" id="PF06094"/>
    </source>
</evidence>
<keyword evidence="1" id="KW-0456">Lyase</keyword>
<dbReference type="PANTHER" id="PTHR12935:SF0">
    <property type="entry name" value="GAMMA-GLUTAMYLCYCLOTRANSFERASE"/>
    <property type="match status" value="1"/>
</dbReference>
<evidence type="ECO:0000256" key="1">
    <source>
        <dbReference type="ARBA" id="ARBA00023239"/>
    </source>
</evidence>
<dbReference type="GO" id="GO:0016740">
    <property type="term" value="F:transferase activity"/>
    <property type="evidence" value="ECO:0007669"/>
    <property type="project" value="UniProtKB-KW"/>
</dbReference>
<reference evidence="6" key="1">
    <citation type="submission" date="2017-01" db="EMBL/GenBank/DDBJ databases">
        <authorList>
            <person name="Varghese N."/>
            <person name="Submissions S."/>
        </authorList>
    </citation>
    <scope>NUCLEOTIDE SEQUENCE [LARGE SCALE GENOMIC DNA]</scope>
    <source>
        <strain evidence="6">DSM 18714</strain>
    </source>
</reference>
<sequence length="178" mass="18874">MGLLYFAYGSNMLETRLRARCRGARLIGAGRAPGHDLAFAKRGRDGSGKATLCPGPGALPGVLFQLEPGDLAPLDRAEGRGIGYDRVEIDVIGPDGRPARALSYVACRRETGLLPFGWYLALCVAGAPDPAHQARLAAHPWTPDPDPARPARQAAVSALARAGIADHRAYLSAPERSR</sequence>
<keyword evidence="6" id="KW-1185">Reference proteome</keyword>
<dbReference type="PANTHER" id="PTHR12935">
    <property type="entry name" value="GAMMA-GLUTAMYLCYCLOTRANSFERASE"/>
    <property type="match status" value="1"/>
</dbReference>